<feature type="transmembrane region" description="Helical" evidence="1">
    <location>
        <begin position="153"/>
        <end position="171"/>
    </location>
</feature>
<proteinExistence type="predicted"/>
<dbReference type="OrthoDB" id="8480013at2"/>
<evidence type="ECO:0000313" key="2">
    <source>
        <dbReference type="EMBL" id="KAB1157614.1"/>
    </source>
</evidence>
<dbReference type="RefSeq" id="WP_151105808.1">
    <property type="nucleotide sequence ID" value="NZ_WAEM01000001.1"/>
</dbReference>
<accession>A0A7J5AJ62</accession>
<evidence type="ECO:0000256" key="1">
    <source>
        <dbReference type="SAM" id="Phobius"/>
    </source>
</evidence>
<keyword evidence="1" id="KW-1133">Transmembrane helix</keyword>
<comment type="caution">
    <text evidence="2">The sequence shown here is derived from an EMBL/GenBank/DDBJ whole genome shotgun (WGS) entry which is preliminary data.</text>
</comment>
<dbReference type="AlphaFoldDB" id="A0A7J5AJ62"/>
<keyword evidence="1" id="KW-0472">Membrane</keyword>
<feature type="transmembrane region" description="Helical" evidence="1">
    <location>
        <begin position="46"/>
        <end position="66"/>
    </location>
</feature>
<name>A0A7J5AJ62_9FLAO</name>
<protein>
    <recommendedName>
        <fullName evidence="4">DUF4386 family protein</fullName>
    </recommendedName>
</protein>
<evidence type="ECO:0008006" key="4">
    <source>
        <dbReference type="Google" id="ProtNLM"/>
    </source>
</evidence>
<keyword evidence="1" id="KW-0812">Transmembrane</keyword>
<sequence length="206" mass="24027">MNYSLNKIGFWSALLSALLGFTHMLPQVLSEIKLIPNSKNLEILLLPTLFMAITFLTTMICLHYAISREFKIWTALGVVFSIVYCSSIAIIYFNQFAQTYFLKLSKTFFEKIFLLDQNTLVLKINMLGYCFTSLSTFFVAFAFKKHKWLYRSLVWNGILLPFLILSFFYSIFYLALIFWIVSFPMCMIHSAVFFRYSISNTSKAKL</sequence>
<gene>
    <name evidence="2" type="ORF">F6464_00595</name>
</gene>
<feature type="transmembrane region" description="Helical" evidence="1">
    <location>
        <begin position="120"/>
        <end position="141"/>
    </location>
</feature>
<organism evidence="2 3">
    <name type="scientific">Flavobacterium luteum</name>
    <dbReference type="NCBI Taxonomy" id="2026654"/>
    <lineage>
        <taxon>Bacteria</taxon>
        <taxon>Pseudomonadati</taxon>
        <taxon>Bacteroidota</taxon>
        <taxon>Flavobacteriia</taxon>
        <taxon>Flavobacteriales</taxon>
        <taxon>Flavobacteriaceae</taxon>
        <taxon>Flavobacterium</taxon>
    </lineage>
</organism>
<reference evidence="2 3" key="1">
    <citation type="submission" date="2019-09" db="EMBL/GenBank/DDBJ databases">
        <title>Flavobacterium sp. nov., isolated from glacier ice.</title>
        <authorList>
            <person name="Liu Q."/>
        </authorList>
    </citation>
    <scope>NUCLEOTIDE SEQUENCE [LARGE SCALE GENOMIC DNA]</scope>
    <source>
        <strain evidence="2 3">NBRC 112527</strain>
    </source>
</reference>
<feature type="transmembrane region" description="Helical" evidence="1">
    <location>
        <begin position="177"/>
        <end position="198"/>
    </location>
</feature>
<keyword evidence="3" id="KW-1185">Reference proteome</keyword>
<feature type="transmembrane region" description="Helical" evidence="1">
    <location>
        <begin position="73"/>
        <end position="93"/>
    </location>
</feature>
<dbReference type="Proteomes" id="UP000490922">
    <property type="component" value="Unassembled WGS sequence"/>
</dbReference>
<dbReference type="EMBL" id="WAEM01000001">
    <property type="protein sequence ID" value="KAB1157614.1"/>
    <property type="molecule type" value="Genomic_DNA"/>
</dbReference>
<evidence type="ECO:0000313" key="3">
    <source>
        <dbReference type="Proteomes" id="UP000490922"/>
    </source>
</evidence>